<dbReference type="EMBL" id="UYRU01057988">
    <property type="protein sequence ID" value="VDN14004.1"/>
    <property type="molecule type" value="Genomic_DNA"/>
</dbReference>
<evidence type="ECO:0000313" key="1">
    <source>
        <dbReference type="EMBL" id="VDN14004.1"/>
    </source>
</evidence>
<protein>
    <recommendedName>
        <fullName evidence="3">Aminotransferase class I/classII domain-containing protein</fullName>
    </recommendedName>
</protein>
<sequence>MAHYLERLIVNDGRFEIVGEVTLGLNDNTRTRALYEMIEADGRLHLVPSHIQHPADIFFIRVAICYQFVDEELTRTSFNVISELTTKICQADGTPPATCR</sequence>
<dbReference type="Gene3D" id="3.90.1150.10">
    <property type="entry name" value="Aspartate Aminotransferase, domain 1"/>
    <property type="match status" value="1"/>
</dbReference>
<organism evidence="1 2">
    <name type="scientific">Dibothriocephalus latus</name>
    <name type="common">Fish tapeworm</name>
    <name type="synonym">Diphyllobothrium latum</name>
    <dbReference type="NCBI Taxonomy" id="60516"/>
    <lineage>
        <taxon>Eukaryota</taxon>
        <taxon>Metazoa</taxon>
        <taxon>Spiralia</taxon>
        <taxon>Lophotrochozoa</taxon>
        <taxon>Platyhelminthes</taxon>
        <taxon>Cestoda</taxon>
        <taxon>Eucestoda</taxon>
        <taxon>Diphyllobothriidea</taxon>
        <taxon>Diphyllobothriidae</taxon>
        <taxon>Dibothriocephalus</taxon>
    </lineage>
</organism>
<dbReference type="Proteomes" id="UP000281553">
    <property type="component" value="Unassembled WGS sequence"/>
</dbReference>
<keyword evidence="2" id="KW-1185">Reference proteome</keyword>
<evidence type="ECO:0000313" key="2">
    <source>
        <dbReference type="Proteomes" id="UP000281553"/>
    </source>
</evidence>
<gene>
    <name evidence="1" type="ORF">DILT_LOCUS9835</name>
</gene>
<dbReference type="InterPro" id="IPR015422">
    <property type="entry name" value="PyrdxlP-dep_Trfase_small"/>
</dbReference>
<accession>A0A3P7LBA1</accession>
<name>A0A3P7LBA1_DIBLA</name>
<dbReference type="OrthoDB" id="639767at2759"/>
<proteinExistence type="predicted"/>
<evidence type="ECO:0008006" key="3">
    <source>
        <dbReference type="Google" id="ProtNLM"/>
    </source>
</evidence>
<dbReference type="AlphaFoldDB" id="A0A3P7LBA1"/>
<reference evidence="1 2" key="1">
    <citation type="submission" date="2018-11" db="EMBL/GenBank/DDBJ databases">
        <authorList>
            <consortium name="Pathogen Informatics"/>
        </authorList>
    </citation>
    <scope>NUCLEOTIDE SEQUENCE [LARGE SCALE GENOMIC DNA]</scope>
</reference>